<gene>
    <name evidence="1" type="ORF">PCON_12987</name>
</gene>
<protein>
    <submittedName>
        <fullName evidence="1">Uncharacterized protein</fullName>
    </submittedName>
</protein>
<dbReference type="AlphaFoldDB" id="U4LSM8"/>
<dbReference type="Proteomes" id="UP000018144">
    <property type="component" value="Unassembled WGS sequence"/>
</dbReference>
<accession>U4LSM8</accession>
<dbReference type="EMBL" id="HF935830">
    <property type="protein sequence ID" value="CCX32355.1"/>
    <property type="molecule type" value="Genomic_DNA"/>
</dbReference>
<name>U4LSM8_PYROM</name>
<evidence type="ECO:0000313" key="1">
    <source>
        <dbReference type="EMBL" id="CCX32355.1"/>
    </source>
</evidence>
<sequence>MLPFYPLSSTPVPISDSSGFLSSLLSQMPFFNSIRILLIPYGITPAWVSLTQLLSRFESSLHTETLQLVFSRRAQRFTLSSSHRLQTSLSLSGYTTFLPVSLLFLFHLTPPGDYTDLGSRVPPNMQI</sequence>
<evidence type="ECO:0000313" key="2">
    <source>
        <dbReference type="Proteomes" id="UP000018144"/>
    </source>
</evidence>
<keyword evidence="2" id="KW-1185">Reference proteome</keyword>
<proteinExistence type="predicted"/>
<organism evidence="1 2">
    <name type="scientific">Pyronema omphalodes (strain CBS 100304)</name>
    <name type="common">Pyronema confluens</name>
    <dbReference type="NCBI Taxonomy" id="1076935"/>
    <lineage>
        <taxon>Eukaryota</taxon>
        <taxon>Fungi</taxon>
        <taxon>Dikarya</taxon>
        <taxon>Ascomycota</taxon>
        <taxon>Pezizomycotina</taxon>
        <taxon>Pezizomycetes</taxon>
        <taxon>Pezizales</taxon>
        <taxon>Pyronemataceae</taxon>
        <taxon>Pyronema</taxon>
    </lineage>
</organism>
<reference evidence="1 2" key="1">
    <citation type="journal article" date="2013" name="PLoS Genet.">
        <title>The genome and development-dependent transcriptomes of Pyronema confluens: a window into fungal evolution.</title>
        <authorList>
            <person name="Traeger S."/>
            <person name="Altegoer F."/>
            <person name="Freitag M."/>
            <person name="Gabaldon T."/>
            <person name="Kempken F."/>
            <person name="Kumar A."/>
            <person name="Marcet-Houben M."/>
            <person name="Poggeler S."/>
            <person name="Stajich J.E."/>
            <person name="Nowrousian M."/>
        </authorList>
    </citation>
    <scope>NUCLEOTIDE SEQUENCE [LARGE SCALE GENOMIC DNA]</scope>
    <source>
        <strain evidence="2">CBS 100304</strain>
        <tissue evidence="1">Vegetative mycelium</tissue>
    </source>
</reference>